<evidence type="ECO:0000313" key="1">
    <source>
        <dbReference type="EMBL" id="CEG46750.1"/>
    </source>
</evidence>
<dbReference type="Proteomes" id="UP000054928">
    <property type="component" value="Unassembled WGS sequence"/>
</dbReference>
<evidence type="ECO:0000313" key="2">
    <source>
        <dbReference type="Proteomes" id="UP000054928"/>
    </source>
</evidence>
<keyword evidence="2" id="KW-1185">Reference proteome</keyword>
<proteinExistence type="predicted"/>
<dbReference type="RefSeq" id="XP_036263385.1">
    <property type="nucleotide sequence ID" value="XM_036407129.1"/>
</dbReference>
<reference evidence="2" key="1">
    <citation type="submission" date="2014-09" db="EMBL/GenBank/DDBJ databases">
        <authorList>
            <person name="Sharma Rahul"/>
            <person name="Thines Marco"/>
        </authorList>
    </citation>
    <scope>NUCLEOTIDE SEQUENCE [LARGE SCALE GENOMIC DNA]</scope>
</reference>
<dbReference type="GeneID" id="59052801"/>
<accession>A0A0P1AZY4</accession>
<dbReference type="EMBL" id="CCYD01002349">
    <property type="protein sequence ID" value="CEG46750.1"/>
    <property type="molecule type" value="Genomic_DNA"/>
</dbReference>
<name>A0A0P1AZY4_PLAHL</name>
<sequence length="69" mass="8313">MLTYFCIRIHFKSQRHFVLNKAADQSSCPRPFFYHQLCYHYVDQFFVGCVTKLDTFGRKSFLTWMCCLS</sequence>
<organism evidence="1 2">
    <name type="scientific">Plasmopara halstedii</name>
    <name type="common">Downy mildew of sunflower</name>
    <dbReference type="NCBI Taxonomy" id="4781"/>
    <lineage>
        <taxon>Eukaryota</taxon>
        <taxon>Sar</taxon>
        <taxon>Stramenopiles</taxon>
        <taxon>Oomycota</taxon>
        <taxon>Peronosporomycetes</taxon>
        <taxon>Peronosporales</taxon>
        <taxon>Peronosporaceae</taxon>
        <taxon>Plasmopara</taxon>
    </lineage>
</organism>
<dbReference type="AlphaFoldDB" id="A0A0P1AZY4"/>
<protein>
    <submittedName>
        <fullName evidence="1">Uncharacterized protein</fullName>
    </submittedName>
</protein>